<sequence>MDAQNWLGEPCMEFVVITFFGLAISTLVVQYTSRRTNGTTLSYSQSFKVVLIRSGVAVGAGFLIGRLFSVAISKGFLNKDVLIEQPLVVAGIVAFCGLASFLAFQWGYSKISGKQISLLSALKFAVKEIGYFMLLLAGVFVLSLALFGIVEVMASNGSELSVRS</sequence>
<dbReference type="EMBL" id="KP688397">
    <property type="protein sequence ID" value="AJP18390.1"/>
    <property type="molecule type" value="Genomic_DNA"/>
</dbReference>
<feature type="transmembrane region" description="Helical" evidence="1">
    <location>
        <begin position="50"/>
        <end position="68"/>
    </location>
</feature>
<name>A0A0C5H1N6_VIBPH</name>
<proteinExistence type="predicted"/>
<keyword evidence="1" id="KW-0812">Transmembrane</keyword>
<gene>
    <name evidence="2" type="ORF">pVPH1_0217</name>
</gene>
<feature type="transmembrane region" description="Helical" evidence="1">
    <location>
        <begin position="129"/>
        <end position="150"/>
    </location>
</feature>
<dbReference type="AlphaFoldDB" id="A0A0C5H1N6"/>
<keyword evidence="1" id="KW-0472">Membrane</keyword>
<keyword evidence="2" id="KW-0614">Plasmid</keyword>
<accession>A0A0C5H1N6</accession>
<evidence type="ECO:0000313" key="2">
    <source>
        <dbReference type="EMBL" id="AJP18390.1"/>
    </source>
</evidence>
<reference evidence="2" key="1">
    <citation type="journal article" date="2015" name="Antimicrob. Agents Chemother.">
        <title>Complete nucleotide sequence of a conjugative plasmid carrying bla(PER-1).</title>
        <authorList>
            <person name="Li R."/>
            <person name="Wong M.H."/>
            <person name="Zhou Y."/>
            <person name="Chan E.W."/>
            <person name="Chen S."/>
        </authorList>
    </citation>
    <scope>NUCLEOTIDE SEQUENCE</scope>
    <source>
        <strain evidence="2">V36</strain>
        <plasmid evidence="2">pVPH1</plasmid>
    </source>
</reference>
<organism evidence="2">
    <name type="scientific">Vibrio parahaemolyticus</name>
    <dbReference type="NCBI Taxonomy" id="670"/>
    <lineage>
        <taxon>Bacteria</taxon>
        <taxon>Pseudomonadati</taxon>
        <taxon>Pseudomonadota</taxon>
        <taxon>Gammaproteobacteria</taxon>
        <taxon>Vibrionales</taxon>
        <taxon>Vibrionaceae</taxon>
        <taxon>Vibrio</taxon>
    </lineage>
</organism>
<keyword evidence="1" id="KW-1133">Transmembrane helix</keyword>
<protein>
    <submittedName>
        <fullName evidence="2">Putative membrane protein</fullName>
    </submittedName>
</protein>
<feature type="transmembrane region" description="Helical" evidence="1">
    <location>
        <begin position="12"/>
        <end position="29"/>
    </location>
</feature>
<feature type="transmembrane region" description="Helical" evidence="1">
    <location>
        <begin position="88"/>
        <end position="108"/>
    </location>
</feature>
<geneLocation type="plasmid" evidence="2">
    <name>pVPH1</name>
</geneLocation>
<evidence type="ECO:0000256" key="1">
    <source>
        <dbReference type="SAM" id="Phobius"/>
    </source>
</evidence>